<evidence type="ECO:0000256" key="4">
    <source>
        <dbReference type="ARBA" id="ARBA00022801"/>
    </source>
</evidence>
<evidence type="ECO:0000256" key="1">
    <source>
        <dbReference type="ARBA" id="ARBA00006040"/>
    </source>
</evidence>
<evidence type="ECO:0000256" key="8">
    <source>
        <dbReference type="ARBA" id="ARBA00026100"/>
    </source>
</evidence>
<accession>A0A853I4M8</accession>
<evidence type="ECO:0000313" key="13">
    <source>
        <dbReference type="Proteomes" id="UP000569732"/>
    </source>
</evidence>
<dbReference type="EMBL" id="JACCKB010000001">
    <property type="protein sequence ID" value="NYZ64547.1"/>
    <property type="molecule type" value="Genomic_DNA"/>
</dbReference>
<evidence type="ECO:0000256" key="6">
    <source>
        <dbReference type="ARBA" id="ARBA00023049"/>
    </source>
</evidence>
<evidence type="ECO:0000256" key="7">
    <source>
        <dbReference type="ARBA" id="ARBA00024603"/>
    </source>
</evidence>
<dbReference type="SUPFAM" id="SSF55486">
    <property type="entry name" value="Metalloproteases ('zincins'), catalytic domain"/>
    <property type="match status" value="1"/>
</dbReference>
<evidence type="ECO:0000259" key="10">
    <source>
        <dbReference type="Pfam" id="PF01432"/>
    </source>
</evidence>
<evidence type="ECO:0000313" key="12">
    <source>
        <dbReference type="EMBL" id="NYZ64547.1"/>
    </source>
</evidence>
<dbReference type="PANTHER" id="PTHR11804">
    <property type="entry name" value="PROTEASE M3 THIMET OLIGOPEPTIDASE-RELATED"/>
    <property type="match status" value="1"/>
</dbReference>
<dbReference type="InterPro" id="IPR024077">
    <property type="entry name" value="Neurolysin/TOP_dom2"/>
</dbReference>
<dbReference type="InterPro" id="IPR024079">
    <property type="entry name" value="MetalloPept_cat_dom_sf"/>
</dbReference>
<keyword evidence="13" id="KW-1185">Reference proteome</keyword>
<keyword evidence="2 9" id="KW-0645">Protease</keyword>
<proteinExistence type="inferred from homology"/>
<name>A0A853I4M8_9GAMM</name>
<dbReference type="InterPro" id="IPR045090">
    <property type="entry name" value="Pept_M3A_M3B"/>
</dbReference>
<comment type="catalytic activity">
    <reaction evidence="7">
        <text>Hydrolysis of oligopeptides, with broad specificity. Gly or Ala commonly occur as P1 or P1' residues, but more distant residues are also important, as is shown by the fact that Z-Gly-Pro-Gly-|-Gly-Pro-Ala is cleaved, but not Z-(Gly)(5).</text>
        <dbReference type="EC" id="3.4.24.70"/>
    </reaction>
</comment>
<dbReference type="GO" id="GO:0004222">
    <property type="term" value="F:metalloendopeptidase activity"/>
    <property type="evidence" value="ECO:0007669"/>
    <property type="project" value="UniProtKB-EC"/>
</dbReference>
<keyword evidence="6 9" id="KW-0482">Metalloprotease</keyword>
<dbReference type="InterPro" id="IPR001567">
    <property type="entry name" value="Pept_M3A_M3B_dom"/>
</dbReference>
<dbReference type="Gene3D" id="1.20.1050.40">
    <property type="entry name" value="Endopeptidase. Chain P, domain 1"/>
    <property type="match status" value="1"/>
</dbReference>
<feature type="domain" description="Oligopeptidase A N-terminal" evidence="11">
    <location>
        <begin position="27"/>
        <end position="149"/>
    </location>
</feature>
<dbReference type="InterPro" id="IPR034005">
    <property type="entry name" value="M3A_DCP"/>
</dbReference>
<dbReference type="CDD" id="cd06456">
    <property type="entry name" value="M3A_DCP"/>
    <property type="match status" value="1"/>
</dbReference>
<dbReference type="Gene3D" id="3.40.390.10">
    <property type="entry name" value="Collagenase (Catalytic Domain)"/>
    <property type="match status" value="1"/>
</dbReference>
<comment type="cofactor">
    <cofactor evidence="9">
        <name>Zn(2+)</name>
        <dbReference type="ChEBI" id="CHEBI:29105"/>
    </cofactor>
    <text evidence="9">Binds 1 zinc ion.</text>
</comment>
<evidence type="ECO:0000256" key="2">
    <source>
        <dbReference type="ARBA" id="ARBA00022670"/>
    </source>
</evidence>
<protein>
    <recommendedName>
        <fullName evidence="8">oligopeptidase A</fullName>
        <ecNumber evidence="8">3.4.24.70</ecNumber>
    </recommendedName>
</protein>
<dbReference type="Gene3D" id="1.10.1370.10">
    <property type="entry name" value="Neurolysin, domain 3"/>
    <property type="match status" value="1"/>
</dbReference>
<dbReference type="RefSeq" id="WP_180566575.1">
    <property type="nucleotide sequence ID" value="NZ_JACCKB010000001.1"/>
</dbReference>
<keyword evidence="5 9" id="KW-0862">Zinc</keyword>
<dbReference type="Pfam" id="PF01432">
    <property type="entry name" value="Peptidase_M3"/>
    <property type="match status" value="1"/>
</dbReference>
<dbReference type="PANTHER" id="PTHR11804:SF84">
    <property type="entry name" value="SACCHAROLYSIN"/>
    <property type="match status" value="1"/>
</dbReference>
<dbReference type="GO" id="GO:0005829">
    <property type="term" value="C:cytosol"/>
    <property type="evidence" value="ECO:0007669"/>
    <property type="project" value="UniProtKB-ARBA"/>
</dbReference>
<dbReference type="Proteomes" id="UP000569732">
    <property type="component" value="Unassembled WGS sequence"/>
</dbReference>
<dbReference type="AlphaFoldDB" id="A0A853I4M8"/>
<feature type="domain" description="Peptidase M3A/M3B catalytic" evidence="10">
    <location>
        <begin position="222"/>
        <end position="673"/>
    </location>
</feature>
<gene>
    <name evidence="12" type="primary">prlC</name>
    <name evidence="12" type="ORF">H0A36_00915</name>
</gene>
<dbReference type="GO" id="GO:0006508">
    <property type="term" value="P:proteolysis"/>
    <property type="evidence" value="ECO:0007669"/>
    <property type="project" value="UniProtKB-KW"/>
</dbReference>
<keyword evidence="3 9" id="KW-0479">Metal-binding</keyword>
<dbReference type="GO" id="GO:0046872">
    <property type="term" value="F:metal ion binding"/>
    <property type="evidence" value="ECO:0007669"/>
    <property type="project" value="UniProtKB-UniRule"/>
</dbReference>
<dbReference type="EC" id="3.4.24.70" evidence="8"/>
<comment type="similarity">
    <text evidence="1 9">Belongs to the peptidase M3 family.</text>
</comment>
<evidence type="ECO:0000256" key="3">
    <source>
        <dbReference type="ARBA" id="ARBA00022723"/>
    </source>
</evidence>
<evidence type="ECO:0000256" key="9">
    <source>
        <dbReference type="RuleBase" id="RU003435"/>
    </source>
</evidence>
<dbReference type="NCBIfam" id="NF008159">
    <property type="entry name" value="PRK10911.1"/>
    <property type="match status" value="1"/>
</dbReference>
<organism evidence="12 13">
    <name type="scientific">Spartinivicinus marinus</name>
    <dbReference type="NCBI Taxonomy" id="2994442"/>
    <lineage>
        <taxon>Bacteria</taxon>
        <taxon>Pseudomonadati</taxon>
        <taxon>Pseudomonadota</taxon>
        <taxon>Gammaproteobacteria</taxon>
        <taxon>Oceanospirillales</taxon>
        <taxon>Zooshikellaceae</taxon>
        <taxon>Spartinivicinus</taxon>
    </lineage>
</organism>
<dbReference type="GO" id="GO:0006518">
    <property type="term" value="P:peptide metabolic process"/>
    <property type="evidence" value="ECO:0007669"/>
    <property type="project" value="TreeGrafter"/>
</dbReference>
<dbReference type="FunFam" id="3.40.390.10:FF:000009">
    <property type="entry name" value="Oligopeptidase A"/>
    <property type="match status" value="1"/>
</dbReference>
<dbReference type="InterPro" id="IPR045666">
    <property type="entry name" value="OpdA_N"/>
</dbReference>
<dbReference type="InterPro" id="IPR024080">
    <property type="entry name" value="Neurolysin/TOP_N"/>
</dbReference>
<evidence type="ECO:0000259" key="11">
    <source>
        <dbReference type="Pfam" id="PF19310"/>
    </source>
</evidence>
<sequence>MTNPLLKSHELPPFSTIKPEHVESAVDQLIVENKQAIDALVKQGSAVSWESVNTSLENISDRLNKAWSPVSHMNSVVNSPELREAYNNCLPKLAEYGTWIGQHQGLFKTYQALADSEEFKTLDVAQQKVITNALRDFRLSGIALEGEAKQRYGELKKQLSEKTSKFSDNVLDATHHWEKHITDKSELAGLPESALEVAQAAAQAKELTGYLLTLEFPSYLPVMTYCENRQLRQEMYTAFCTKASGQGPNAGKWDNSSLIDDILTLRHELAQLLGFNNYAELSLATKMAESPEEVMGFLNQLAEKTYPVAKQEFAELTEFAKQLDGIEQLEAWDVAYYAEKLKHSRYDISQEQLRPYFPAEKVVSGMFKVVHQLFGIEIVEVEGVDSWHKDVKFFNVTRDNNVVGKFFLDLYSRSKKRSGAWMDECQVRRKIGDKVQTPIAYLVCNFTPPVGDKPALLTHDEVTTLFHEFGHGLHHMLTQVDYMDVSGINGVPWDAVELPSQFLENWCWEKEALMLISGHYQTGEVLPDEMLDKLLTAKNFQSGMMMVRQLEFALFDFKLHLEHQPGMDVQKVLNEVRQQVAVVPAPEFNRFQNSFSHIFAGGYAAGYYSYKWAEVLSADAFSKFEEHGIFDQITGQQFLTTILEKGGSEDAMKLFVDFRGHKPSIEPLLKHSGITQ</sequence>
<comment type="caution">
    <text evidence="12">The sequence shown here is derived from an EMBL/GenBank/DDBJ whole genome shotgun (WGS) entry which is preliminary data.</text>
</comment>
<reference evidence="12 13" key="1">
    <citation type="submission" date="2020-07" db="EMBL/GenBank/DDBJ databases">
        <title>Endozoicomonas sp. nov., isolated from sediment.</title>
        <authorList>
            <person name="Gu T."/>
        </authorList>
    </citation>
    <scope>NUCLEOTIDE SEQUENCE [LARGE SCALE GENOMIC DNA]</scope>
    <source>
        <strain evidence="12 13">SM1973</strain>
    </source>
</reference>
<dbReference type="Pfam" id="PF19310">
    <property type="entry name" value="TOP_N"/>
    <property type="match status" value="1"/>
</dbReference>
<evidence type="ECO:0000256" key="5">
    <source>
        <dbReference type="ARBA" id="ARBA00022833"/>
    </source>
</evidence>
<keyword evidence="4 9" id="KW-0378">Hydrolase</keyword>